<proteinExistence type="predicted"/>
<dbReference type="AlphaFoldDB" id="A0A915HEZ6"/>
<dbReference type="Proteomes" id="UP000887565">
    <property type="component" value="Unplaced"/>
</dbReference>
<accession>A0A915HEZ6</accession>
<sequence length="88" mass="10203">MRLVIDSLLHVAGREQRAGLLNTTVDLILKQNLSCSSVDKDIVERALRQLSSNDDENLDLFAVINVFDAPKFEYVPEKRKFRKYDRHN</sequence>
<name>A0A915HEZ6_ROMCU</name>
<evidence type="ECO:0000313" key="1">
    <source>
        <dbReference type="Proteomes" id="UP000887565"/>
    </source>
</evidence>
<reference evidence="2" key="1">
    <citation type="submission" date="2022-11" db="UniProtKB">
        <authorList>
            <consortium name="WormBaseParasite"/>
        </authorList>
    </citation>
    <scope>IDENTIFICATION</scope>
</reference>
<organism evidence="1 2">
    <name type="scientific">Romanomermis culicivorax</name>
    <name type="common">Nematode worm</name>
    <dbReference type="NCBI Taxonomy" id="13658"/>
    <lineage>
        <taxon>Eukaryota</taxon>
        <taxon>Metazoa</taxon>
        <taxon>Ecdysozoa</taxon>
        <taxon>Nematoda</taxon>
        <taxon>Enoplea</taxon>
        <taxon>Dorylaimia</taxon>
        <taxon>Mermithida</taxon>
        <taxon>Mermithoidea</taxon>
        <taxon>Mermithidae</taxon>
        <taxon>Romanomermis</taxon>
    </lineage>
</organism>
<dbReference type="WBParaSite" id="nRc.2.0.1.t00177-RA">
    <property type="protein sequence ID" value="nRc.2.0.1.t00177-RA"/>
    <property type="gene ID" value="nRc.2.0.1.g00177"/>
</dbReference>
<protein>
    <submittedName>
        <fullName evidence="2">Uncharacterized protein</fullName>
    </submittedName>
</protein>
<evidence type="ECO:0000313" key="2">
    <source>
        <dbReference type="WBParaSite" id="nRc.2.0.1.t00177-RA"/>
    </source>
</evidence>
<keyword evidence="1" id="KW-1185">Reference proteome</keyword>